<accession>A0A8C9ZB38</accession>
<name>A0A8C9ZB38_SANLU</name>
<dbReference type="Proteomes" id="UP000694568">
    <property type="component" value="Unplaced"/>
</dbReference>
<dbReference type="PANTHER" id="PTHR31635:SF196">
    <property type="entry name" value="REVERSE TRANSCRIPTASE DOMAIN-CONTAINING PROTEIN-RELATED"/>
    <property type="match status" value="1"/>
</dbReference>
<dbReference type="Ensembl" id="ENSSLUT00000035269.1">
    <property type="protein sequence ID" value="ENSSLUP00000034210.1"/>
    <property type="gene ID" value="ENSSLUG00000015207.1"/>
</dbReference>
<dbReference type="GeneTree" id="ENSGT00940000164735"/>
<dbReference type="Pfam" id="PF00078">
    <property type="entry name" value="RVT_1"/>
    <property type="match status" value="1"/>
</dbReference>
<proteinExistence type="predicted"/>
<evidence type="ECO:0000313" key="3">
    <source>
        <dbReference type="Proteomes" id="UP000694568"/>
    </source>
</evidence>
<keyword evidence="3" id="KW-1185">Reference proteome</keyword>
<feature type="domain" description="Reverse transcriptase" evidence="1">
    <location>
        <begin position="1"/>
        <end position="72"/>
    </location>
</feature>
<evidence type="ECO:0000259" key="1">
    <source>
        <dbReference type="PROSITE" id="PS50878"/>
    </source>
</evidence>
<sequence length="295" mass="34254">MYADDTIVFLSHLEESIPSLLELFNVFGNISGFKVNKEKSSIMFNINERTKPVVSHPFVNATEGFKYLGIRITPKISILSSANYEPMVVEVSEEITRWTTLPLSLLGRINIIKITILPKFLYIFQSIPLAPPPFFPKTRKVLSNFIWNNRKPRLRLSLLYLPYERGGLQLPNLEWYYWAAQLRTTMFWFSKDVFLPWLEIEKLSSKGLSLNSYLYSLFKIGRAFYVSSRDKVANGSMLARSQWLKHTLVHHNLQKNYLHVPVLQVFHAKLEVCPHLEEVSWLILPCTTEVVETNS</sequence>
<dbReference type="PANTHER" id="PTHR31635">
    <property type="entry name" value="REVERSE TRANSCRIPTASE DOMAIN-CONTAINING PROTEIN-RELATED"/>
    <property type="match status" value="1"/>
</dbReference>
<dbReference type="AlphaFoldDB" id="A0A8C9ZB38"/>
<reference evidence="2" key="2">
    <citation type="submission" date="2025-09" db="UniProtKB">
        <authorList>
            <consortium name="Ensembl"/>
        </authorList>
    </citation>
    <scope>IDENTIFICATION</scope>
</reference>
<reference evidence="2" key="1">
    <citation type="submission" date="2025-08" db="UniProtKB">
        <authorList>
            <consortium name="Ensembl"/>
        </authorList>
    </citation>
    <scope>IDENTIFICATION</scope>
</reference>
<protein>
    <recommendedName>
        <fullName evidence="1">Reverse transcriptase domain-containing protein</fullName>
    </recommendedName>
</protein>
<evidence type="ECO:0000313" key="2">
    <source>
        <dbReference type="Ensembl" id="ENSSLUP00000034210.1"/>
    </source>
</evidence>
<dbReference type="PROSITE" id="PS50878">
    <property type="entry name" value="RT_POL"/>
    <property type="match status" value="1"/>
</dbReference>
<dbReference type="InterPro" id="IPR000477">
    <property type="entry name" value="RT_dom"/>
</dbReference>
<organism evidence="2 3">
    <name type="scientific">Sander lucioperca</name>
    <name type="common">Pike-perch</name>
    <name type="synonym">Perca lucioperca</name>
    <dbReference type="NCBI Taxonomy" id="283035"/>
    <lineage>
        <taxon>Eukaryota</taxon>
        <taxon>Metazoa</taxon>
        <taxon>Chordata</taxon>
        <taxon>Craniata</taxon>
        <taxon>Vertebrata</taxon>
        <taxon>Euteleostomi</taxon>
        <taxon>Actinopterygii</taxon>
        <taxon>Neopterygii</taxon>
        <taxon>Teleostei</taxon>
        <taxon>Neoteleostei</taxon>
        <taxon>Acanthomorphata</taxon>
        <taxon>Eupercaria</taxon>
        <taxon>Perciformes</taxon>
        <taxon>Percoidei</taxon>
        <taxon>Percidae</taxon>
        <taxon>Luciopercinae</taxon>
        <taxon>Sander</taxon>
    </lineage>
</organism>